<dbReference type="EMBL" id="MKIP01000022">
    <property type="protein sequence ID" value="OLP62656.1"/>
    <property type="molecule type" value="Genomic_DNA"/>
</dbReference>
<protein>
    <recommendedName>
        <fullName evidence="3">DUF1173 domain-containing protein</fullName>
    </recommendedName>
</protein>
<dbReference type="InterPro" id="IPR009553">
    <property type="entry name" value="DUF1173"/>
</dbReference>
<organism evidence="1 2">
    <name type="scientific">Xaviernesmea oryzae</name>
    <dbReference type="NCBI Taxonomy" id="464029"/>
    <lineage>
        <taxon>Bacteria</taxon>
        <taxon>Pseudomonadati</taxon>
        <taxon>Pseudomonadota</taxon>
        <taxon>Alphaproteobacteria</taxon>
        <taxon>Hyphomicrobiales</taxon>
        <taxon>Rhizobiaceae</taxon>
        <taxon>Rhizobium/Agrobacterium group</taxon>
        <taxon>Xaviernesmea</taxon>
    </lineage>
</organism>
<dbReference type="AlphaFoldDB" id="A0A1Q9B3N3"/>
<reference evidence="1 2" key="1">
    <citation type="submission" date="2016-09" db="EMBL/GenBank/DDBJ databases">
        <title>Rhizobium sp. nov., a novel species isolated from the rice rhizosphere.</title>
        <authorList>
            <person name="Zhao J."/>
            <person name="Zhang X."/>
        </authorList>
    </citation>
    <scope>NUCLEOTIDE SEQUENCE [LARGE SCALE GENOMIC DNA]</scope>
    <source>
        <strain evidence="1 2">1.7048</strain>
    </source>
</reference>
<dbReference type="OrthoDB" id="7439415at2"/>
<sequence length="397" mass="43765">MRHYRIGDAEFPEETPALQKALAEAFSQKVRPLCLCRPAGVAMYIARFENHYLVKRMPSSGTRHDPSCSSYEPPYELSGLGPLIGDAIRIDDARGTAALRLDFALSKTGSRTAGAHGTSEAPSVKGESKRLSLRGLLHYLWQEGELTEWTALWAGKRGWGRVRSSLLDAARHMKVSGGALSDILFVPEVFQSEAKAAISARRTAALASLVPTAAGRRKLMVLVGEVKETQDARIGRKLLVKHMPDYPLMIDDSVWRRLQKRYAAELALWEADPSLHLIAITTFGLNAAGLPAIEEIALMIATENWIPFETIHEQKLLERLARLKRKSVKGLRFNLGADQPIVCATLPDAKPAAAALYVVPPEADERYEAALADMITARPEMTAWIWRPGDGEMPSLP</sequence>
<name>A0A1Q9B3N3_9HYPH</name>
<keyword evidence="2" id="KW-1185">Reference proteome</keyword>
<proteinExistence type="predicted"/>
<comment type="caution">
    <text evidence="1">The sequence shown here is derived from an EMBL/GenBank/DDBJ whole genome shotgun (WGS) entry which is preliminary data.</text>
</comment>
<evidence type="ECO:0000313" key="1">
    <source>
        <dbReference type="EMBL" id="OLP62656.1"/>
    </source>
</evidence>
<evidence type="ECO:0000313" key="2">
    <source>
        <dbReference type="Proteomes" id="UP000186364"/>
    </source>
</evidence>
<evidence type="ECO:0008006" key="3">
    <source>
        <dbReference type="Google" id="ProtNLM"/>
    </source>
</evidence>
<dbReference type="Proteomes" id="UP000186364">
    <property type="component" value="Unassembled WGS sequence"/>
</dbReference>
<dbReference type="Pfam" id="PF06666">
    <property type="entry name" value="DUF1173"/>
    <property type="match status" value="1"/>
</dbReference>
<dbReference type="RefSeq" id="WP_075625390.1">
    <property type="nucleotide sequence ID" value="NZ_FOAM01000026.1"/>
</dbReference>
<gene>
    <name evidence="1" type="ORF">BJF93_07140</name>
</gene>
<accession>A0A1Q9B3N3</accession>